<comment type="caution">
    <text evidence="3">The sequence shown here is derived from an EMBL/GenBank/DDBJ whole genome shotgun (WGS) entry which is preliminary data.</text>
</comment>
<feature type="signal peptide" evidence="2">
    <location>
        <begin position="1"/>
        <end position="30"/>
    </location>
</feature>
<dbReference type="Pfam" id="PF13432">
    <property type="entry name" value="TPR_16"/>
    <property type="match status" value="1"/>
</dbReference>
<feature type="region of interest" description="Disordered" evidence="1">
    <location>
        <begin position="353"/>
        <end position="373"/>
    </location>
</feature>
<gene>
    <name evidence="3" type="ORF">COO20_23870</name>
</gene>
<dbReference type="Gene3D" id="1.25.40.10">
    <property type="entry name" value="Tetratricopeptide repeat domain"/>
    <property type="match status" value="1"/>
</dbReference>
<protein>
    <submittedName>
        <fullName evidence="3">Uncharacterized protein</fullName>
    </submittedName>
</protein>
<dbReference type="EMBL" id="NWTK01000021">
    <property type="protein sequence ID" value="PKR48986.1"/>
    <property type="molecule type" value="Genomic_DNA"/>
</dbReference>
<dbReference type="SUPFAM" id="SSF48452">
    <property type="entry name" value="TPR-like"/>
    <property type="match status" value="1"/>
</dbReference>
<dbReference type="RefSeq" id="WP_101271123.1">
    <property type="nucleotide sequence ID" value="NZ_NWTK01000021.1"/>
</dbReference>
<feature type="chain" id="PRO_5014820317" evidence="2">
    <location>
        <begin position="31"/>
        <end position="455"/>
    </location>
</feature>
<evidence type="ECO:0000313" key="3">
    <source>
        <dbReference type="EMBL" id="PKR48986.1"/>
    </source>
</evidence>
<proteinExistence type="predicted"/>
<keyword evidence="2" id="KW-0732">Signal</keyword>
<reference evidence="3 4" key="1">
    <citation type="submission" date="2017-09" db="EMBL/GenBank/DDBJ databases">
        <title>Biodiversity and function of Thalassospira species in the particle-attached aromatic-hydrocarbon-degrading consortia from the surface seawater of the South China Sea.</title>
        <authorList>
            <person name="Dong C."/>
            <person name="Liu R."/>
            <person name="Shao Z."/>
        </authorList>
    </citation>
    <scope>NUCLEOTIDE SEQUENCE [LARGE SCALE GENOMIC DNA]</scope>
    <source>
        <strain evidence="3 4">CSC1P2</strain>
    </source>
</reference>
<organism evidence="3 4">
    <name type="scientific">Thalassospira marina</name>
    <dbReference type="NCBI Taxonomy" id="2048283"/>
    <lineage>
        <taxon>Bacteria</taxon>
        <taxon>Pseudomonadati</taxon>
        <taxon>Pseudomonadota</taxon>
        <taxon>Alphaproteobacteria</taxon>
        <taxon>Rhodospirillales</taxon>
        <taxon>Thalassospiraceae</taxon>
        <taxon>Thalassospira</taxon>
    </lineage>
</organism>
<dbReference type="Proteomes" id="UP000233597">
    <property type="component" value="Unassembled WGS sequence"/>
</dbReference>
<sequence>MNAVLNKTVTPASRGLRVLMVAGLVSLAAACAPIGDQEFWNQATSFAGKDDTALGLSEVVSGNYPAAEKFLDAAIQRNPLNGYALLWRGIVYQNTGRPDKARQDYSAVIAANPPGTVVMAGPTASQLHPLRDAAQYNLDRLEQGLPGVVGVGADGPRMAAMPMASSAMMAAPLDDGVSSQVVPASTSAGDANIAKRFGILRNLQTAGLITPEEYSARRAANLGALLPMTSPAPAAYLDREPPDGREIQDRLEQLNKSLQMGAITVQDHVNERTAILDGLLPAEPRERATPAPAPQGLMDAARKIARIEDLQKEKLITPTEFTKERNAIEASIIEPANASMVSQEGQPVRRVATGADAPSRAVNKVASAPAARPAKSGGAEIHLASYRNQTQAERGWLILGSRFANELAGLDHEIRRVSVPGKGTFYRLLADGLDPAKANQICSDLKRRGQYCDVK</sequence>
<evidence type="ECO:0000313" key="4">
    <source>
        <dbReference type="Proteomes" id="UP000233597"/>
    </source>
</evidence>
<accession>A0A2N3KER5</accession>
<evidence type="ECO:0000256" key="2">
    <source>
        <dbReference type="SAM" id="SignalP"/>
    </source>
</evidence>
<dbReference type="OrthoDB" id="7338235at2"/>
<dbReference type="InterPro" id="IPR011990">
    <property type="entry name" value="TPR-like_helical_dom_sf"/>
</dbReference>
<dbReference type="PROSITE" id="PS51257">
    <property type="entry name" value="PROKAR_LIPOPROTEIN"/>
    <property type="match status" value="1"/>
</dbReference>
<dbReference type="AlphaFoldDB" id="A0A2N3KER5"/>
<evidence type="ECO:0000256" key="1">
    <source>
        <dbReference type="SAM" id="MobiDB-lite"/>
    </source>
</evidence>
<name>A0A2N3KER5_9PROT</name>